<keyword evidence="1" id="KW-0547">Nucleotide-binding</keyword>
<accession>A0A3N4I7P7</accession>
<dbReference type="Pfam" id="PF05183">
    <property type="entry name" value="RdRP"/>
    <property type="match status" value="1"/>
</dbReference>
<gene>
    <name evidence="4" type="ORF">BJ508DRAFT_414356</name>
</gene>
<dbReference type="InterPro" id="IPR027417">
    <property type="entry name" value="P-loop_NTPase"/>
</dbReference>
<dbReference type="InterPro" id="IPR041677">
    <property type="entry name" value="DNA2/NAM7_AAA_11"/>
</dbReference>
<dbReference type="CDD" id="cd18808">
    <property type="entry name" value="SF1_C_Upf1"/>
    <property type="match status" value="1"/>
</dbReference>
<evidence type="ECO:0000313" key="5">
    <source>
        <dbReference type="Proteomes" id="UP000275078"/>
    </source>
</evidence>
<evidence type="ECO:0000256" key="1">
    <source>
        <dbReference type="ARBA" id="ARBA00022806"/>
    </source>
</evidence>
<dbReference type="Pfam" id="PF13086">
    <property type="entry name" value="AAA_11"/>
    <property type="match status" value="2"/>
</dbReference>
<dbReference type="PANTHER" id="PTHR23079:SF55">
    <property type="entry name" value="RNA-DIRECTED RNA POLYMERASE"/>
    <property type="match status" value="1"/>
</dbReference>
<comment type="catalytic activity">
    <reaction evidence="2">
        <text>ATP + H2O = ADP + phosphate + H(+)</text>
        <dbReference type="Rhea" id="RHEA:13065"/>
        <dbReference type="ChEBI" id="CHEBI:15377"/>
        <dbReference type="ChEBI" id="CHEBI:15378"/>
        <dbReference type="ChEBI" id="CHEBI:30616"/>
        <dbReference type="ChEBI" id="CHEBI:43474"/>
        <dbReference type="ChEBI" id="CHEBI:456216"/>
        <dbReference type="EC" id="3.6.4.12"/>
    </reaction>
    <physiologicalReaction direction="left-to-right" evidence="2">
        <dbReference type="Rhea" id="RHEA:13066"/>
    </physiologicalReaction>
</comment>
<dbReference type="GO" id="GO:0003678">
    <property type="term" value="F:DNA helicase activity"/>
    <property type="evidence" value="ECO:0007669"/>
    <property type="project" value="UniProtKB-EC"/>
</dbReference>
<evidence type="ECO:0000259" key="3">
    <source>
        <dbReference type="SMART" id="SM00487"/>
    </source>
</evidence>
<dbReference type="Proteomes" id="UP000275078">
    <property type="component" value="Unassembled WGS sequence"/>
</dbReference>
<dbReference type="STRING" id="1160509.A0A3N4I7P7"/>
<keyword evidence="1" id="KW-0067">ATP-binding</keyword>
<keyword evidence="1" id="KW-0378">Hydrolase</keyword>
<dbReference type="InterPro" id="IPR041679">
    <property type="entry name" value="DNA2/NAM7-like_C"/>
</dbReference>
<reference evidence="4 5" key="1">
    <citation type="journal article" date="2018" name="Nat. Ecol. Evol.">
        <title>Pezizomycetes genomes reveal the molecular basis of ectomycorrhizal truffle lifestyle.</title>
        <authorList>
            <person name="Murat C."/>
            <person name="Payen T."/>
            <person name="Noel B."/>
            <person name="Kuo A."/>
            <person name="Morin E."/>
            <person name="Chen J."/>
            <person name="Kohler A."/>
            <person name="Krizsan K."/>
            <person name="Balestrini R."/>
            <person name="Da Silva C."/>
            <person name="Montanini B."/>
            <person name="Hainaut M."/>
            <person name="Levati E."/>
            <person name="Barry K.W."/>
            <person name="Belfiori B."/>
            <person name="Cichocki N."/>
            <person name="Clum A."/>
            <person name="Dockter R.B."/>
            <person name="Fauchery L."/>
            <person name="Guy J."/>
            <person name="Iotti M."/>
            <person name="Le Tacon F."/>
            <person name="Lindquist E.A."/>
            <person name="Lipzen A."/>
            <person name="Malagnac F."/>
            <person name="Mello A."/>
            <person name="Molinier V."/>
            <person name="Miyauchi S."/>
            <person name="Poulain J."/>
            <person name="Riccioni C."/>
            <person name="Rubini A."/>
            <person name="Sitrit Y."/>
            <person name="Splivallo R."/>
            <person name="Traeger S."/>
            <person name="Wang M."/>
            <person name="Zifcakova L."/>
            <person name="Wipf D."/>
            <person name="Zambonelli A."/>
            <person name="Paolocci F."/>
            <person name="Nowrousian M."/>
            <person name="Ottonello S."/>
            <person name="Baldrian P."/>
            <person name="Spatafora J.W."/>
            <person name="Henrissat B."/>
            <person name="Nagy L.G."/>
            <person name="Aury J.M."/>
            <person name="Wincker P."/>
            <person name="Grigoriev I.V."/>
            <person name="Bonfante P."/>
            <person name="Martin F.M."/>
        </authorList>
    </citation>
    <scope>NUCLEOTIDE SEQUENCE [LARGE SCALE GENOMIC DNA]</scope>
    <source>
        <strain evidence="4 5">RN42</strain>
    </source>
</reference>
<organism evidence="4 5">
    <name type="scientific">Ascobolus immersus RN42</name>
    <dbReference type="NCBI Taxonomy" id="1160509"/>
    <lineage>
        <taxon>Eukaryota</taxon>
        <taxon>Fungi</taxon>
        <taxon>Dikarya</taxon>
        <taxon>Ascomycota</taxon>
        <taxon>Pezizomycotina</taxon>
        <taxon>Pezizomycetes</taxon>
        <taxon>Pezizales</taxon>
        <taxon>Ascobolaceae</taxon>
        <taxon>Ascobolus</taxon>
    </lineage>
</organism>
<dbReference type="InterPro" id="IPR014001">
    <property type="entry name" value="Helicase_ATP-bd"/>
</dbReference>
<keyword evidence="1" id="KW-0347">Helicase</keyword>
<dbReference type="GO" id="GO:0003968">
    <property type="term" value="F:RNA-directed RNA polymerase activity"/>
    <property type="evidence" value="ECO:0007669"/>
    <property type="project" value="UniProtKB-KW"/>
</dbReference>
<dbReference type="InterPro" id="IPR047187">
    <property type="entry name" value="SF1_C_Upf1"/>
</dbReference>
<keyword evidence="5" id="KW-1185">Reference proteome</keyword>
<dbReference type="PANTHER" id="PTHR23079">
    <property type="entry name" value="RNA-DEPENDENT RNA POLYMERASE"/>
    <property type="match status" value="1"/>
</dbReference>
<protein>
    <submittedName>
        <fullName evidence="4">RdRP-domain-containing protein</fullName>
    </submittedName>
</protein>
<name>A0A3N4I7P7_ASCIM</name>
<dbReference type="InterPro" id="IPR007855">
    <property type="entry name" value="RDRP"/>
</dbReference>
<feature type="domain" description="Helicase ATP-binding" evidence="3">
    <location>
        <begin position="1304"/>
        <end position="1532"/>
    </location>
</feature>
<dbReference type="SUPFAM" id="SSF52540">
    <property type="entry name" value="P-loop containing nucleoside triphosphate hydrolases"/>
    <property type="match status" value="1"/>
</dbReference>
<dbReference type="EMBL" id="ML119674">
    <property type="protein sequence ID" value="RPA82103.1"/>
    <property type="molecule type" value="Genomic_DNA"/>
</dbReference>
<proteinExistence type="predicted"/>
<sequence>MAKFKITLPAFHPDDKEWSFLIPNLPKEPQTGLSGYIKTITAISTRTTQSLELRYEKAPDNRVIDKTEVHKYLLISFANFRLQLPPKITGDPNAPPITETEQASAKDSGDYIVRILRAGVKINGIVYNFLGHSSSQLKSKTTFLYAAPKGVITQKIEGLGEFGSIKTVAKKAKRIGLLFTSGEVSCELDSKHVEEIPDIQTKDFCFTDGCGFISLEFARLLAKKKKIIFRDKRYLPSVFQIRYRGYKGVLMVEPQLKPPVWAQFRSDSMRKFKTLSGDNSFVAVAYSKPYAFGYLNDELVTLIHAIGVPAEAFIKKQQEHFDFLERALVDPVDAFRFLSYTNQTALAEKLILEGLDAVKPSIGSSVNKAFEKMLGKREQQRCRIMVRKSRVIFGVADSRGILKEGECFVRITSEESGIPVTIHSGPVLVGRNPALHPGDVRKLRAVNRPELNHLVDCIVFPTQGKRPTADLMSGGDLDGDAFFVCWDPEVMPNFVAQPAEYPGGREPVKFEKITDDDRLEFFARYTNASLGRVKNLYLDWARVKGAMSDECQELNRLFSLCVDGNRIRVPQKLESPPQPTAETPPFILDVLHTHAINYVQNRPASRKELMRQPTLGVDSIEILLSQDNLALSEFEALQMAYNWCARNCTHIMELLLFFDFTRMSTVEKAWILDKLPPTMDGTSLITNALLQSYLLTPEELAPYKLHYPAMRWKRVFSSEVNHMRLLFDQINRTFPLFHRKLLVLRVDERLTVAIYIQQQIEPSTEGQVDDTARLFAFTHTRDGSNMHRLAVPTKKNYRLYFDNSGFQLYEGKRANTFVFLNRAQQDTERYRNIPGKADRIRGKQTTLDDGTNHNWVASIALQKFSNNLARNIGRVNRNGVLGAELYVISNRDIKSLELLDLWLEQIDTEEVIPLFEKKAREFTIPHISDVDWGNESQNLRQLIGKQDYTTLDKMSTIPEFLEAFDWLLARDERDILHRCYSYLISNMGRPGPYTRHRVEGFETELLYVMLKKLQEAPYLALSLSSIFKDSHNGVDIEQLVDFDIDNFRNGVANALIRCADTMQELMYEPLKNTLKGAGSNGHDISLLVRSVCLAVQSPELALDILLEILEPVFIEKFPGHPNALEHLIRSLFGITLDHIDETKEAKKKVPYLISLRPDHGESTTYGGHLVRASMRLDAPIDGKPRFGDHVKLVVAGQPANNPLKRRFVMSAIVDKAFDGTAVFECFQTPPPYMEDCSWRLVNFGSFVTARCMFDAVNKLHTEKNECCPVYDILLGLPPPPQRPARQPHPDDWLWKEEKKEVFKPIPSLNPSQNAAVEAALSARLTCLWGPPGTGKTSTVVEILIHLLTLYPRGRILMTAPTHNAVDNVMSKFLKLYKPPTSASDDNPVLPANPLRVSTDIRKVDNALKNHTIDALMGFDLTQRPELKKKALAQITASRIIFTTCIGSGLGLLANETFDIVIVDEASQQTEPSSLVPMVKFRPGGEGKVILVGDHVQLRATVRTHSQTQNYQRSLFERLYTTTTPEMQTYEQRGDFAKVMLDTQYRMHSTLCHFPSQEFYSGKLHTGPGIDTSRGTGFGGFTPSWLGKKDGRLCFVTCEEPEEAFTKSKCNKAQAELCAQICKLLLSSPSSDGDNTIQKPSITILTPYTAQLSLLSRLVPKEATVATIDSYQGREADIVIFCTVRCNTYRQIGFLTDGRRLNVAFTRARCGMIVVGSEVTLGGREGRIMVREEGEEEPEQKAEEDGEGVWRRFVGLEGLEKISAEAFGGGTEKPAG</sequence>
<evidence type="ECO:0000313" key="4">
    <source>
        <dbReference type="EMBL" id="RPA82103.1"/>
    </source>
</evidence>
<dbReference type="Pfam" id="PF13087">
    <property type="entry name" value="AAA_12"/>
    <property type="match status" value="1"/>
</dbReference>
<evidence type="ECO:0000256" key="2">
    <source>
        <dbReference type="ARBA" id="ARBA00048432"/>
    </source>
</evidence>
<dbReference type="Gene3D" id="3.40.50.300">
    <property type="entry name" value="P-loop containing nucleotide triphosphate hydrolases"/>
    <property type="match status" value="2"/>
</dbReference>
<dbReference type="InterPro" id="IPR057596">
    <property type="entry name" value="RDRP_core"/>
</dbReference>
<dbReference type="GO" id="GO:0031380">
    <property type="term" value="C:nuclear RNA-directed RNA polymerase complex"/>
    <property type="evidence" value="ECO:0007669"/>
    <property type="project" value="TreeGrafter"/>
</dbReference>
<dbReference type="SMART" id="SM00487">
    <property type="entry name" value="DEXDc"/>
    <property type="match status" value="1"/>
</dbReference>
<dbReference type="GO" id="GO:0003723">
    <property type="term" value="F:RNA binding"/>
    <property type="evidence" value="ECO:0007669"/>
    <property type="project" value="UniProtKB-KW"/>
</dbReference>
<dbReference type="GO" id="GO:0030422">
    <property type="term" value="P:siRNA processing"/>
    <property type="evidence" value="ECO:0007669"/>
    <property type="project" value="TreeGrafter"/>
</dbReference>
<dbReference type="OrthoDB" id="6513042at2759"/>